<evidence type="ECO:0000256" key="5">
    <source>
        <dbReference type="ARBA" id="ARBA00023242"/>
    </source>
</evidence>
<evidence type="ECO:0000256" key="3">
    <source>
        <dbReference type="ARBA" id="ARBA00022763"/>
    </source>
</evidence>
<proteinExistence type="inferred from homology"/>
<dbReference type="Pfam" id="PF02144">
    <property type="entry name" value="Rad1"/>
    <property type="match status" value="1"/>
</dbReference>
<comment type="subcellular location">
    <subcellularLocation>
        <location evidence="1">Nucleus</location>
    </subcellularLocation>
</comment>
<dbReference type="GO" id="GO:0000077">
    <property type="term" value="P:DNA damage checkpoint signaling"/>
    <property type="evidence" value="ECO:0007669"/>
    <property type="project" value="InterPro"/>
</dbReference>
<organism evidence="7 8">
    <name type="scientific">Nesidiocoris tenuis</name>
    <dbReference type="NCBI Taxonomy" id="355587"/>
    <lineage>
        <taxon>Eukaryota</taxon>
        <taxon>Metazoa</taxon>
        <taxon>Ecdysozoa</taxon>
        <taxon>Arthropoda</taxon>
        <taxon>Hexapoda</taxon>
        <taxon>Insecta</taxon>
        <taxon>Pterygota</taxon>
        <taxon>Neoptera</taxon>
        <taxon>Paraneoptera</taxon>
        <taxon>Hemiptera</taxon>
        <taxon>Heteroptera</taxon>
        <taxon>Panheteroptera</taxon>
        <taxon>Cimicomorpha</taxon>
        <taxon>Miridae</taxon>
        <taxon>Dicyphina</taxon>
        <taxon>Nesidiocoris</taxon>
    </lineage>
</organism>
<evidence type="ECO:0000256" key="2">
    <source>
        <dbReference type="ARBA" id="ARBA00010991"/>
    </source>
</evidence>
<dbReference type="GO" id="GO:0030896">
    <property type="term" value="C:checkpoint clamp complex"/>
    <property type="evidence" value="ECO:0007669"/>
    <property type="project" value="TreeGrafter"/>
</dbReference>
<keyword evidence="8" id="KW-1185">Reference proteome</keyword>
<dbReference type="SUPFAM" id="SSF55979">
    <property type="entry name" value="DNA clamp"/>
    <property type="match status" value="1"/>
</dbReference>
<evidence type="ECO:0000256" key="4">
    <source>
        <dbReference type="ARBA" id="ARBA00023204"/>
    </source>
</evidence>
<dbReference type="InterPro" id="IPR003011">
    <property type="entry name" value="Cell_cycle_checkpoint_Rad1"/>
</dbReference>
<feature type="region of interest" description="Disordered" evidence="6">
    <location>
        <begin position="373"/>
        <end position="406"/>
    </location>
</feature>
<feature type="compositionally biased region" description="Basic residues" evidence="6">
    <location>
        <begin position="385"/>
        <end position="394"/>
    </location>
</feature>
<keyword evidence="3" id="KW-0227">DNA damage</keyword>
<evidence type="ECO:0000313" key="7">
    <source>
        <dbReference type="EMBL" id="CAB0001036.1"/>
    </source>
</evidence>
<gene>
    <name evidence="7" type="ORF">NTEN_LOCUS6823</name>
</gene>
<evidence type="ECO:0000256" key="1">
    <source>
        <dbReference type="ARBA" id="ARBA00004123"/>
    </source>
</evidence>
<dbReference type="OrthoDB" id="337581at2759"/>
<name>A0A6H5GCJ2_9HEMI</name>
<dbReference type="PANTHER" id="PTHR10870:SF0">
    <property type="entry name" value="CELL CYCLE CHECKPOINT PROTEIN RAD1"/>
    <property type="match status" value="1"/>
</dbReference>
<dbReference type="InterPro" id="IPR046938">
    <property type="entry name" value="DNA_clamp_sf"/>
</dbReference>
<dbReference type="PANTHER" id="PTHR10870">
    <property type="entry name" value="CELL CYCLE CHECKPOINT PROTEIN RAD1"/>
    <property type="match status" value="1"/>
</dbReference>
<dbReference type="Proteomes" id="UP000479000">
    <property type="component" value="Unassembled WGS sequence"/>
</dbReference>
<dbReference type="GO" id="GO:0006281">
    <property type="term" value="P:DNA repair"/>
    <property type="evidence" value="ECO:0007669"/>
    <property type="project" value="UniProtKB-KW"/>
</dbReference>
<dbReference type="Gene3D" id="3.70.10.10">
    <property type="match status" value="1"/>
</dbReference>
<dbReference type="AlphaFoldDB" id="A0A6H5GCJ2"/>
<sequence>MLVDGPRFRDFLSDLDPDSELVALKMSPDPARFAVATQSAATRAEFSVSKDMDMVEEFISNSQQTCHYKYSQIKPALRTLQTSEKVSLQTGEDGLLCLQFMVKTDTNQMAYIEYFCTPLAMHQNSSFPRQVRKPVFYGISASVRGSKTDFNAYILCRAGEEVRSPGILWIPQLRASGVARNANRKRVTSVLKHDGLSILGGEAQERNTRWRKGCPPKAKRILVKTNLFRATLRQTLGLPLKSVHPWESCCGQELWWALGGEAESKRAPPQEIGSAERLRRSWKGAKVAPPERKRRGEGGLVSFNLVTPALETISIYTWMCSTEYKLGEEPEPEDAGRQSLIILMEKLQPEFSNRLKIRFTFTLGTSYALSYKEENREGKSPCGKVKTKGPRKASKSPWQPPRTMRT</sequence>
<dbReference type="PRINTS" id="PR01246">
    <property type="entry name" value="RAD1REPAIR"/>
</dbReference>
<keyword evidence="5" id="KW-0539">Nucleus</keyword>
<comment type="similarity">
    <text evidence="2">Belongs to the rad1 family.</text>
</comment>
<keyword evidence="4" id="KW-0234">DNA repair</keyword>
<evidence type="ECO:0000313" key="8">
    <source>
        <dbReference type="Proteomes" id="UP000479000"/>
    </source>
</evidence>
<dbReference type="EMBL" id="CADCXU010010348">
    <property type="protein sequence ID" value="CAB0001036.1"/>
    <property type="molecule type" value="Genomic_DNA"/>
</dbReference>
<reference evidence="7 8" key="1">
    <citation type="submission" date="2020-02" db="EMBL/GenBank/DDBJ databases">
        <authorList>
            <person name="Ferguson B K."/>
        </authorList>
    </citation>
    <scope>NUCLEOTIDE SEQUENCE [LARGE SCALE GENOMIC DNA]</scope>
</reference>
<accession>A0A6H5GCJ2</accession>
<dbReference type="InterPro" id="IPR003021">
    <property type="entry name" value="Rad1_Rec1_Rad17"/>
</dbReference>
<evidence type="ECO:0000256" key="6">
    <source>
        <dbReference type="SAM" id="MobiDB-lite"/>
    </source>
</evidence>
<protein>
    <submittedName>
        <fullName evidence="7">Uncharacterized protein</fullName>
    </submittedName>
</protein>